<sequence length="83" mass="8825">MLDAVAAYAWPAGPEATQHALKRVCYEFDRPVAAAVADVVCTSHTGNTACDKTWQHCRPNAACDRAGRTESPAAAGSPEFAQY</sequence>
<protein>
    <submittedName>
        <fullName evidence="1">Uncharacterized protein</fullName>
    </submittedName>
</protein>
<organism evidence="1 2">
    <name type="scientific">Mycobacterium angelicum</name>
    <dbReference type="NCBI Taxonomy" id="470074"/>
    <lineage>
        <taxon>Bacteria</taxon>
        <taxon>Bacillati</taxon>
        <taxon>Actinomycetota</taxon>
        <taxon>Actinomycetes</taxon>
        <taxon>Mycobacteriales</taxon>
        <taxon>Mycobacteriaceae</taxon>
        <taxon>Mycobacterium</taxon>
    </lineage>
</organism>
<gene>
    <name evidence="1" type="ORF">BST12_27145</name>
</gene>
<evidence type="ECO:0000313" key="1">
    <source>
        <dbReference type="EMBL" id="ORA09944.1"/>
    </source>
</evidence>
<name>A0A1W9Z9Q5_MYCAN</name>
<comment type="caution">
    <text evidence="1">The sequence shown here is derived from an EMBL/GenBank/DDBJ whole genome shotgun (WGS) entry which is preliminary data.</text>
</comment>
<dbReference type="AlphaFoldDB" id="A0A1W9Z9Q5"/>
<evidence type="ECO:0000313" key="2">
    <source>
        <dbReference type="Proteomes" id="UP000192284"/>
    </source>
</evidence>
<proteinExistence type="predicted"/>
<keyword evidence="2" id="KW-1185">Reference proteome</keyword>
<dbReference type="EMBL" id="MVHE01000099">
    <property type="protein sequence ID" value="ORA09944.1"/>
    <property type="molecule type" value="Genomic_DNA"/>
</dbReference>
<reference evidence="1 2" key="1">
    <citation type="submission" date="2017-02" db="EMBL/GenBank/DDBJ databases">
        <title>The new phylogeny of genus Mycobacterium.</title>
        <authorList>
            <person name="Tortoli E."/>
            <person name="Trovato A."/>
            <person name="Cirillo D.M."/>
        </authorList>
    </citation>
    <scope>NUCLEOTIDE SEQUENCE [LARGE SCALE GENOMIC DNA]</scope>
    <source>
        <strain evidence="1 2">DSM 45057</strain>
    </source>
</reference>
<accession>A0A1W9Z9Q5</accession>
<dbReference type="Proteomes" id="UP000192284">
    <property type="component" value="Unassembled WGS sequence"/>
</dbReference>